<name>A0AAV4W6A2_CAEEX</name>
<evidence type="ECO:0000313" key="1">
    <source>
        <dbReference type="EMBL" id="GIY77600.1"/>
    </source>
</evidence>
<organism evidence="1 2">
    <name type="scientific">Caerostris extrusa</name>
    <name type="common">Bark spider</name>
    <name type="synonym">Caerostris bankana</name>
    <dbReference type="NCBI Taxonomy" id="172846"/>
    <lineage>
        <taxon>Eukaryota</taxon>
        <taxon>Metazoa</taxon>
        <taxon>Ecdysozoa</taxon>
        <taxon>Arthropoda</taxon>
        <taxon>Chelicerata</taxon>
        <taxon>Arachnida</taxon>
        <taxon>Araneae</taxon>
        <taxon>Araneomorphae</taxon>
        <taxon>Entelegynae</taxon>
        <taxon>Araneoidea</taxon>
        <taxon>Araneidae</taxon>
        <taxon>Caerostris</taxon>
    </lineage>
</organism>
<reference evidence="1 2" key="1">
    <citation type="submission" date="2021-06" db="EMBL/GenBank/DDBJ databases">
        <title>Caerostris extrusa draft genome.</title>
        <authorList>
            <person name="Kono N."/>
            <person name="Arakawa K."/>
        </authorList>
    </citation>
    <scope>NUCLEOTIDE SEQUENCE [LARGE SCALE GENOMIC DNA]</scope>
</reference>
<keyword evidence="2" id="KW-1185">Reference proteome</keyword>
<protein>
    <submittedName>
        <fullName evidence="1">Clavesin-1</fullName>
    </submittedName>
</protein>
<accession>A0AAV4W6A2</accession>
<comment type="caution">
    <text evidence="1">The sequence shown here is derived from an EMBL/GenBank/DDBJ whole genome shotgun (WGS) entry which is preliminary data.</text>
</comment>
<dbReference type="Proteomes" id="UP001054945">
    <property type="component" value="Unassembled WGS sequence"/>
</dbReference>
<proteinExistence type="predicted"/>
<gene>
    <name evidence="1" type="primary">clvs1_0</name>
    <name evidence="1" type="ORF">CEXT_451761</name>
</gene>
<evidence type="ECO:0000313" key="2">
    <source>
        <dbReference type="Proteomes" id="UP001054945"/>
    </source>
</evidence>
<dbReference type="SUPFAM" id="SSF46938">
    <property type="entry name" value="CRAL/TRIO N-terminal domain"/>
    <property type="match status" value="1"/>
</dbReference>
<dbReference type="Gene3D" id="1.10.8.20">
    <property type="entry name" value="N-terminal domain of phosphatidylinositol transfer protein sec14p"/>
    <property type="match status" value="1"/>
</dbReference>
<sequence length="102" mass="12115">MDFYLNKYVSYEVKELDESSMQKIKKEIGETEESRTRCLQILRKDLQSFKDIHPCLDEDFLLQVLRISKFDSTKALQKILRVYQHQDKLAEAFKTCSMSLES</sequence>
<dbReference type="EMBL" id="BPLR01015651">
    <property type="protein sequence ID" value="GIY77600.1"/>
    <property type="molecule type" value="Genomic_DNA"/>
</dbReference>
<dbReference type="AlphaFoldDB" id="A0AAV4W6A2"/>
<dbReference type="InterPro" id="IPR036273">
    <property type="entry name" value="CRAL/TRIO_N_dom_sf"/>
</dbReference>